<dbReference type="KEGG" id="kde:CDSE_0410"/>
<sequence length="83" mass="9590">MKIKSATVNINSIKALLLPDISLTNIADLTSQLFSNLFVNEVMFGIPFSIQYPIIKNSYILKHKILQQYKRILLLLIMRKLLQ</sequence>
<evidence type="ECO:0000313" key="2">
    <source>
        <dbReference type="Proteomes" id="UP000011547"/>
    </source>
</evidence>
<keyword evidence="2" id="KW-1185">Reference proteome</keyword>
<organism evidence="1 2">
    <name type="scientific">Candidatus Kinetoplastidibacterium desouzai TCC079E</name>
    <dbReference type="NCBI Taxonomy" id="1208919"/>
    <lineage>
        <taxon>Bacteria</taxon>
        <taxon>Pseudomonadati</taxon>
        <taxon>Pseudomonadota</taxon>
        <taxon>Betaproteobacteria</taxon>
        <taxon>Candidatus Kinetoplastidibacterium</taxon>
    </lineage>
</organism>
<gene>
    <name evidence="1" type="ORF">CDSE_0410</name>
</gene>
<dbReference type="PATRIC" id="fig|1208919.3.peg.171"/>
<dbReference type="AlphaFoldDB" id="M1LTX5"/>
<evidence type="ECO:0000313" key="1">
    <source>
        <dbReference type="EMBL" id="AGF46734.1"/>
    </source>
</evidence>
<dbReference type="EMBL" id="CP003803">
    <property type="protein sequence ID" value="AGF46734.1"/>
    <property type="molecule type" value="Genomic_DNA"/>
</dbReference>
<dbReference type="Proteomes" id="UP000011547">
    <property type="component" value="Chromosome"/>
</dbReference>
<name>M1LTX5_9PROT</name>
<dbReference type="STRING" id="1208919.CDSE_0410"/>
<dbReference type="HOGENOM" id="CLU_2536334_0_0_4"/>
<protein>
    <submittedName>
        <fullName evidence="1">Uncharacterized protein</fullName>
    </submittedName>
</protein>
<proteinExistence type="predicted"/>
<reference evidence="1 2" key="1">
    <citation type="journal article" date="2013" name="Genome Biol. Evol.">
        <title>Genome evolution and phylogenomic analysis of candidatus kinetoplastibacterium, the betaproteobacterial endosymbionts of strigomonas and angomonas.</title>
        <authorList>
            <person name="Alves J.M."/>
            <person name="Serrano M.G."/>
            <person name="Maia da Silva F."/>
            <person name="Voegtly L.J."/>
            <person name="Matveyev A.V."/>
            <person name="Teixeira M.M."/>
            <person name="Camargo E.P."/>
            <person name="Buck G.A."/>
        </authorList>
    </citation>
    <scope>NUCLEOTIDE SEQUENCE [LARGE SCALE GENOMIC DNA]</scope>
    <source>
        <strain evidence="1 2">TCC079E</strain>
    </source>
</reference>
<accession>M1LTX5</accession>